<organism evidence="3 4">
    <name type="scientific">Vitreoscilla stercoraria</name>
    <dbReference type="NCBI Taxonomy" id="61"/>
    <lineage>
        <taxon>Bacteria</taxon>
        <taxon>Pseudomonadati</taxon>
        <taxon>Pseudomonadota</taxon>
        <taxon>Betaproteobacteria</taxon>
        <taxon>Neisseriales</taxon>
        <taxon>Neisseriaceae</taxon>
        <taxon>Vitreoscilla</taxon>
    </lineage>
</organism>
<dbReference type="Gene3D" id="3.20.20.30">
    <property type="entry name" value="Luciferase-like domain"/>
    <property type="match status" value="1"/>
</dbReference>
<name>A0ABY4EDP8_VITST</name>
<dbReference type="InterPro" id="IPR011251">
    <property type="entry name" value="Luciferase-like_dom"/>
</dbReference>
<feature type="domain" description="Luciferase-like" evidence="2">
    <location>
        <begin position="15"/>
        <end position="292"/>
    </location>
</feature>
<proteinExistence type="predicted"/>
<dbReference type="CDD" id="cd00347">
    <property type="entry name" value="Flavin_utilizing_monoxygenases"/>
    <property type="match status" value="1"/>
</dbReference>
<dbReference type="Pfam" id="PF00296">
    <property type="entry name" value="Bac_luciferase"/>
    <property type="match status" value="1"/>
</dbReference>
<dbReference type="InterPro" id="IPR050766">
    <property type="entry name" value="Bact_Lucif_Oxidored"/>
</dbReference>
<dbReference type="RefSeq" id="WP_019958998.1">
    <property type="nucleotide sequence ID" value="NZ_CP091512.1"/>
</dbReference>
<dbReference type="SUPFAM" id="SSF51679">
    <property type="entry name" value="Bacterial luciferase-like"/>
    <property type="match status" value="1"/>
</dbReference>
<evidence type="ECO:0000259" key="2">
    <source>
        <dbReference type="Pfam" id="PF00296"/>
    </source>
</evidence>
<dbReference type="EMBL" id="CP091512">
    <property type="protein sequence ID" value="UOO91542.1"/>
    <property type="molecule type" value="Genomic_DNA"/>
</dbReference>
<dbReference type="Proteomes" id="UP000832034">
    <property type="component" value="Chromosome"/>
</dbReference>
<dbReference type="PANTHER" id="PTHR30137">
    <property type="entry name" value="LUCIFERASE-LIKE MONOOXYGENASE"/>
    <property type="match status" value="1"/>
</dbReference>
<reference evidence="3" key="2">
    <citation type="journal article" date="2022" name="Res Sq">
        <title>Evolution of multicellular longitudinally dividing oral cavity symbionts (Neisseriaceae).</title>
        <authorList>
            <person name="Nyongesa S."/>
            <person name="Weber P."/>
            <person name="Bernet E."/>
            <person name="Pullido F."/>
            <person name="Nieckarz M."/>
            <person name="Delaby M."/>
            <person name="Nieves C."/>
            <person name="Viehboeck T."/>
            <person name="Krause N."/>
            <person name="Rivera-Millot A."/>
            <person name="Nakamura A."/>
            <person name="Vischer N."/>
            <person name="VanNieuwenhze M."/>
            <person name="Brun Y."/>
            <person name="Cava F."/>
            <person name="Bulgheresi S."/>
            <person name="Veyrier F."/>
        </authorList>
    </citation>
    <scope>NUCLEOTIDE SEQUENCE</scope>
    <source>
        <strain evidence="3">SAG 1488-6</strain>
    </source>
</reference>
<protein>
    <submittedName>
        <fullName evidence="3">LLM class flavin-dependent oxidoreductase</fullName>
    </submittedName>
</protein>
<dbReference type="NCBIfam" id="TIGR03558">
    <property type="entry name" value="oxido_grp_1"/>
    <property type="match status" value="1"/>
</dbReference>
<sequence length="328" mass="36535">MLPVSVLDLSPVGIGSSIAESFHNSVVLAQNAEALGYKRIWFAEHHNMPGIASAATSVLLCHIGHHTQHIRIGAGGIMLPNHAPLAIAEQFGTLNTLFGDRIDLGLGRAPGSDPTTIRAMRRHHHLHEEEHFADEVVDMLNYFDNPGHSHVQAIPGVGTHIPIWILGSSTYGANLAAHLGLPYAFASHFAPQLLPQALYLYRQNFKPSKHLAKPYVMLAVNVIIADSHEEAQYHFSSLQQAFLNTRRGIHTQIPKPIENIQAIWSESEKLSVMHSLSCSFIGTTETVQMQLDLFRKEYQPDELIITQLIHDQNIRLHTLHQFKTLNLD</sequence>
<evidence type="ECO:0000256" key="1">
    <source>
        <dbReference type="ARBA" id="ARBA00007789"/>
    </source>
</evidence>
<dbReference type="InterPro" id="IPR019949">
    <property type="entry name" value="CmoO-like"/>
</dbReference>
<evidence type="ECO:0000313" key="3">
    <source>
        <dbReference type="EMBL" id="UOO91542.1"/>
    </source>
</evidence>
<reference evidence="3" key="1">
    <citation type="submission" date="2021-12" db="EMBL/GenBank/DDBJ databases">
        <authorList>
            <person name="Veyrier F.J."/>
        </authorList>
    </citation>
    <scope>NUCLEOTIDE SEQUENCE</scope>
    <source>
        <strain evidence="3">SAG 1488-6</strain>
    </source>
</reference>
<dbReference type="PANTHER" id="PTHR30137:SF6">
    <property type="entry name" value="LUCIFERASE-LIKE MONOOXYGENASE"/>
    <property type="match status" value="1"/>
</dbReference>
<accession>A0ABY4EDP8</accession>
<comment type="similarity">
    <text evidence="1">To bacterial alkanal monooxygenase alpha and beta chains.</text>
</comment>
<evidence type="ECO:0000313" key="4">
    <source>
        <dbReference type="Proteomes" id="UP000832034"/>
    </source>
</evidence>
<gene>
    <name evidence="3" type="ORF">LVJ81_07660</name>
</gene>
<keyword evidence="4" id="KW-1185">Reference proteome</keyword>
<dbReference type="InterPro" id="IPR036661">
    <property type="entry name" value="Luciferase-like_sf"/>
</dbReference>